<evidence type="ECO:0000313" key="2">
    <source>
        <dbReference type="EMBL" id="OJH14662.1"/>
    </source>
</evidence>
<accession>A0A1L8ZAA0</accession>
<comment type="caution">
    <text evidence="2">The sequence shown here is derived from an EMBL/GenBank/DDBJ whole genome shotgun (WGS) entry which is preliminary data.</text>
</comment>
<reference evidence="2" key="2">
    <citation type="submission" date="2015-07" db="EMBL/GenBank/DDBJ databases">
        <authorList>
            <person name="Noorani M."/>
        </authorList>
    </citation>
    <scope>NUCLEOTIDE SEQUENCE</scope>
    <source>
        <strain evidence="2">CO275</strain>
        <plasmid evidence="2">unnamed</plasmid>
    </source>
</reference>
<feature type="region of interest" description="Disordered" evidence="1">
    <location>
        <begin position="32"/>
        <end position="104"/>
    </location>
</feature>
<gene>
    <name evidence="2" type="ORF">ER70_07330</name>
</gene>
<dbReference type="Pfam" id="PF05714">
    <property type="entry name" value="PFam54_60"/>
    <property type="match status" value="1"/>
</dbReference>
<dbReference type="OrthoDB" id="352314at2"/>
<dbReference type="NCBIfam" id="NF033729">
    <property type="entry name" value="borfam54_2"/>
    <property type="match status" value="1"/>
</dbReference>
<dbReference type="InterPro" id="IPR008421">
    <property type="entry name" value="Borrelia_lipoprotein_PFam54/60"/>
</dbReference>
<feature type="compositionally biased region" description="Polar residues" evidence="1">
    <location>
        <begin position="62"/>
        <end position="79"/>
    </location>
</feature>
<feature type="compositionally biased region" description="Low complexity" evidence="1">
    <location>
        <begin position="80"/>
        <end position="101"/>
    </location>
</feature>
<evidence type="ECO:0000256" key="1">
    <source>
        <dbReference type="SAM" id="MobiDB-lite"/>
    </source>
</evidence>
<keyword evidence="2" id="KW-0614">Plasmid</keyword>
<proteinExistence type="predicted"/>
<dbReference type="Gene3D" id="1.10.3160.10">
    <property type="entry name" value="Bbcrasp-1"/>
    <property type="match status" value="1"/>
</dbReference>
<protein>
    <recommendedName>
        <fullName evidence="3">Outer surface protein</fullName>
    </recommendedName>
</protein>
<dbReference type="EMBL" id="JNBW01000406">
    <property type="protein sequence ID" value="OJH14662.1"/>
    <property type="molecule type" value="Genomic_DNA"/>
</dbReference>
<sequence length="284" mass="32727">MKNPKLNKSKLNIITAILTSICISCAPLGNVNPNKLKSRTTTRNLKKTKTRANSKNLKKPNSHTNSENLSENSTKNLSTNNQNFENESQNSKSSNQNSQEQTATSKLEKIGKDLETQEKQDNIQIAKIDTKYDFLETFKLQNDDYFMHREKMKLKKIIYSSLNYDTEKILTLKEILEKLDKNSDNRTIARKFLETSKDIQLQIEDRHLTKIQNILPTLSKKNAEELLQKTEQDLKIKQNFVKVLNETIAAYNKNSGNIKKNDAVLANHIKEKYSHPLYLLNQAD</sequence>
<dbReference type="AlphaFoldDB" id="A0A1L8ZAA0"/>
<geneLocation type="plasmid" evidence="2">
    <name>unnamed</name>
</geneLocation>
<feature type="compositionally biased region" description="Basic residues" evidence="1">
    <location>
        <begin position="36"/>
        <end position="61"/>
    </location>
</feature>
<name>A0A1L8ZAA0_BORBI</name>
<organism evidence="2">
    <name type="scientific">Borrelia bissettiae</name>
    <name type="common">Borreliella bissettiae</name>
    <dbReference type="NCBI Taxonomy" id="64897"/>
    <lineage>
        <taxon>Bacteria</taxon>
        <taxon>Pseudomonadati</taxon>
        <taxon>Spirochaetota</taxon>
        <taxon>Spirochaetia</taxon>
        <taxon>Spirochaetales</taxon>
        <taxon>Borreliaceae</taxon>
        <taxon>Borreliella</taxon>
    </lineage>
</organism>
<reference evidence="2" key="1">
    <citation type="journal article" date="2015" name="Microbiology">
        <title>Similarities in murine infection and immune response to Borrelia bissettii and Borrelia burgdorferi sensu stricto.</title>
        <authorList>
            <person name="Leydet B.F.Jr."/>
            <person name="Liang F.T."/>
        </authorList>
    </citation>
    <scope>NUCLEOTIDE SEQUENCE [LARGE SCALE GENOMIC DNA]</scope>
    <source>
        <strain evidence="2">CO275</strain>
        <plasmid evidence="2">unnamed</plasmid>
    </source>
</reference>
<evidence type="ECO:0008006" key="3">
    <source>
        <dbReference type="Google" id="ProtNLM"/>
    </source>
</evidence>